<evidence type="ECO:0000313" key="1">
    <source>
        <dbReference type="EMBL" id="SFC32124.1"/>
    </source>
</evidence>
<dbReference type="Gene3D" id="3.50.50.60">
    <property type="entry name" value="FAD/NAD(P)-binding domain"/>
    <property type="match status" value="1"/>
</dbReference>
<accession>A0A1I1I7I1</accession>
<protein>
    <submittedName>
        <fullName evidence="1">Dehydrogenase (Flavoprotein)</fullName>
    </submittedName>
</protein>
<dbReference type="InterPro" id="IPR006905">
    <property type="entry name" value="Flavin_halogenase"/>
</dbReference>
<organism evidence="1 2">
    <name type="scientific">Pseudoalteromonas denitrificans DSM 6059</name>
    <dbReference type="NCBI Taxonomy" id="1123010"/>
    <lineage>
        <taxon>Bacteria</taxon>
        <taxon>Pseudomonadati</taxon>
        <taxon>Pseudomonadota</taxon>
        <taxon>Gammaproteobacteria</taxon>
        <taxon>Alteromonadales</taxon>
        <taxon>Pseudoalteromonadaceae</taxon>
        <taxon>Pseudoalteromonas</taxon>
    </lineage>
</organism>
<proteinExistence type="predicted"/>
<dbReference type="PANTHER" id="PTHR43747">
    <property type="entry name" value="FAD-BINDING PROTEIN"/>
    <property type="match status" value="1"/>
</dbReference>
<dbReference type="InterPro" id="IPR036188">
    <property type="entry name" value="FAD/NAD-bd_sf"/>
</dbReference>
<dbReference type="SUPFAM" id="SSF51905">
    <property type="entry name" value="FAD/NAD(P)-binding domain"/>
    <property type="match status" value="1"/>
</dbReference>
<dbReference type="Pfam" id="PF04820">
    <property type="entry name" value="Trp_halogenase"/>
    <property type="match status" value="1"/>
</dbReference>
<sequence length="639" mass="73212">MKHSLKIRQDYDVLIIGAGWAGLTLARQIKLENPNLSILQLEASTQFKAKVGEATVEMAGHYFIHRLGLINYLYRNHLPKNGLRFFFDSEQHDLSLHEMSEHGTTSIPPHPAFQLDRAKLEHDLVYMNQEQGIDLLMGAKVKDIQINDNADHHISFDYLAQTHNISARWLVDASGKASLLAKKEKLHHRRDVPKNCAAWARFSQVTDIDSIGPQKWRKMVNGRFLSTIHFTGPGYWIWVIPLSGGFTSIGIDCDKAVMKKPPLKQADFLAFLQQHKGLSELLVNAKLEDFEAWGQLAYRSEQFINIKRWATTGFAAMFLDPLFSGGGDVIAITNDAITNTICADFSYHNQEEADKALTYKVPILNQQSHEFYQGLYAYINNTNPALDCAEICSPLLAYNTAVYFLEAAWDYMAGNFSNIEYWQKKDYIRRGYLALEKILNKQITSTLQTLREQGRYFNRNHEGFFESGADLYKYFVFDMGKPGKDGWRIDMHIKLWVDIYLKITASKLNLNKFASRRLVQETLNLPQILAHETFDETQFPELLANLNQTLTNELQQNTEHTVLAEITRESFSSGHVTVQVIDNTLDDADMNKLIQMAKGIWNTEQEYIAMPFMVPHFLQFCRKTDTKIMSDPIQEVALC</sequence>
<reference evidence="1 2" key="1">
    <citation type="submission" date="2016-10" db="EMBL/GenBank/DDBJ databases">
        <authorList>
            <person name="de Groot N.N."/>
        </authorList>
    </citation>
    <scope>NUCLEOTIDE SEQUENCE [LARGE SCALE GENOMIC DNA]</scope>
    <source>
        <strain evidence="1 2">DSM 6059</strain>
    </source>
</reference>
<evidence type="ECO:0000313" key="2">
    <source>
        <dbReference type="Proteomes" id="UP000198862"/>
    </source>
</evidence>
<dbReference type="InterPro" id="IPR050816">
    <property type="entry name" value="Flavin-dep_Halogenase_NPB"/>
</dbReference>
<dbReference type="RefSeq" id="WP_091982244.1">
    <property type="nucleotide sequence ID" value="NZ_FOLO01000007.1"/>
</dbReference>
<dbReference type="GO" id="GO:0004497">
    <property type="term" value="F:monooxygenase activity"/>
    <property type="evidence" value="ECO:0007669"/>
    <property type="project" value="InterPro"/>
</dbReference>
<dbReference type="OrthoDB" id="103324at2"/>
<keyword evidence="2" id="KW-1185">Reference proteome</keyword>
<name>A0A1I1I7I1_9GAMM</name>
<gene>
    <name evidence="1" type="ORF">SAMN02745724_01414</name>
</gene>
<dbReference type="AlphaFoldDB" id="A0A1I1I7I1"/>
<dbReference type="Proteomes" id="UP000198862">
    <property type="component" value="Unassembled WGS sequence"/>
</dbReference>
<dbReference type="EMBL" id="FOLO01000007">
    <property type="protein sequence ID" value="SFC32124.1"/>
    <property type="molecule type" value="Genomic_DNA"/>
</dbReference>
<dbReference type="PANTHER" id="PTHR43747:SF1">
    <property type="entry name" value="SLR1998 PROTEIN"/>
    <property type="match status" value="1"/>
</dbReference>
<dbReference type="STRING" id="1123010.SAMN02745724_01414"/>